<evidence type="ECO:0000256" key="8">
    <source>
        <dbReference type="ARBA" id="ARBA00023235"/>
    </source>
</evidence>
<dbReference type="GO" id="GO:0005829">
    <property type="term" value="C:cytosol"/>
    <property type="evidence" value="ECO:0007669"/>
    <property type="project" value="TreeGrafter"/>
</dbReference>
<keyword evidence="8 9" id="KW-0413">Isomerase</keyword>
<evidence type="ECO:0000256" key="4">
    <source>
        <dbReference type="ARBA" id="ARBA00019397"/>
    </source>
</evidence>
<feature type="binding site" evidence="9">
    <location>
        <position position="227"/>
    </location>
    <ligand>
        <name>substrate</name>
    </ligand>
</feature>
<dbReference type="GO" id="GO:0046166">
    <property type="term" value="P:glyceraldehyde-3-phosphate biosynthetic process"/>
    <property type="evidence" value="ECO:0007669"/>
    <property type="project" value="TreeGrafter"/>
</dbReference>
<feature type="region of interest" description="Disordered" evidence="11">
    <location>
        <begin position="1"/>
        <end position="45"/>
    </location>
</feature>
<feature type="active site" description="Proton acceptor" evidence="9">
    <location>
        <position position="221"/>
    </location>
</feature>
<feature type="binding site" evidence="9">
    <location>
        <begin position="56"/>
        <end position="58"/>
    </location>
    <ligand>
        <name>substrate</name>
    </ligand>
</feature>
<comment type="caution">
    <text evidence="12">The sequence shown here is derived from an EMBL/GenBank/DDBJ whole genome shotgun (WGS) entry which is preliminary data.</text>
</comment>
<dbReference type="PROSITE" id="PS00171">
    <property type="entry name" value="TIM_1"/>
    <property type="match status" value="1"/>
</dbReference>
<dbReference type="EC" id="5.3.1.1" evidence="3 9"/>
<dbReference type="HAMAP" id="MF_00147_B">
    <property type="entry name" value="TIM_B"/>
    <property type="match status" value="1"/>
</dbReference>
<feature type="compositionally biased region" description="Basic and acidic residues" evidence="11">
    <location>
        <begin position="308"/>
        <end position="317"/>
    </location>
</feature>
<feature type="binding site" evidence="9">
    <location>
        <begin position="288"/>
        <end position="289"/>
    </location>
    <ligand>
        <name>substrate</name>
    </ligand>
</feature>
<dbReference type="AlphaFoldDB" id="A0A2T5GDK3"/>
<organism evidence="12 13">
    <name type="scientific">Hydrogenibacillus schlegelii</name>
    <name type="common">Bacillus schlegelii</name>
    <dbReference type="NCBI Taxonomy" id="1484"/>
    <lineage>
        <taxon>Bacteria</taxon>
        <taxon>Bacillati</taxon>
        <taxon>Bacillota</taxon>
        <taxon>Bacilli</taxon>
        <taxon>Bacillales</taxon>
        <taxon>Bacillales Family X. Incertae Sedis</taxon>
        <taxon>Hydrogenibacillus</taxon>
    </lineage>
</organism>
<dbReference type="InterPro" id="IPR022896">
    <property type="entry name" value="TrioseP_Isoase_bac/euk"/>
</dbReference>
<evidence type="ECO:0000313" key="12">
    <source>
        <dbReference type="EMBL" id="PTQ54260.1"/>
    </source>
</evidence>
<feature type="active site" description="Electrophile" evidence="9">
    <location>
        <position position="148"/>
    </location>
</feature>
<sequence>MTAPVPKRRPPESDLAHSFGDGSIRRADRSGSIRSGRLGPNRERDDVMRTPLIAANWKMHKTWPEAATDFTALEGGLAARKAVHAALPDVVVCPPYPMLALYPLLFPGGASFALGAQNVHHEASGAYTGEVSAPMLTVLGVAYVIVGHSERRRDFGEDAVVGAKVARALEHDLTPIVCVGETLDARRAGETEAAVGAQLAAALAAVPPEAAAAGRLVIAYEPVWAIGTGEAATPEAAQAVARFIRAEVAERFGAQAAEATRILYGGSVTADNLGGFLAEPDIDGALVGGASLDVRHFLRLVDLAAGRPADRPAHDGGRTAAAGERPGAAGERSG</sequence>
<dbReference type="FunFam" id="3.20.20.70:FF:000016">
    <property type="entry name" value="Triosephosphate isomerase"/>
    <property type="match status" value="1"/>
</dbReference>
<evidence type="ECO:0000256" key="7">
    <source>
        <dbReference type="ARBA" id="ARBA00023152"/>
    </source>
</evidence>
<dbReference type="GO" id="GO:0006094">
    <property type="term" value="P:gluconeogenesis"/>
    <property type="evidence" value="ECO:0007669"/>
    <property type="project" value="UniProtKB-UniRule"/>
</dbReference>
<feature type="compositionally biased region" description="Low complexity" evidence="11">
    <location>
        <begin position="318"/>
        <end position="334"/>
    </location>
</feature>
<dbReference type="PROSITE" id="PS51440">
    <property type="entry name" value="TIM_2"/>
    <property type="match status" value="1"/>
</dbReference>
<dbReference type="GO" id="GO:0004807">
    <property type="term" value="F:triose-phosphate isomerase activity"/>
    <property type="evidence" value="ECO:0007669"/>
    <property type="project" value="UniProtKB-UniRule"/>
</dbReference>
<evidence type="ECO:0000256" key="11">
    <source>
        <dbReference type="SAM" id="MobiDB-lite"/>
    </source>
</evidence>
<accession>A0A2T5GDK3</accession>
<name>A0A2T5GDK3_HYDSH</name>
<evidence type="ECO:0000256" key="10">
    <source>
        <dbReference type="RuleBase" id="RU363013"/>
    </source>
</evidence>
<comment type="similarity">
    <text evidence="2 9 10">Belongs to the triosephosphate isomerase family.</text>
</comment>
<protein>
    <recommendedName>
        <fullName evidence="4 9">Triosephosphate isomerase</fullName>
        <shortName evidence="9">TIM</shortName>
        <shortName evidence="9">TPI</shortName>
        <ecNumber evidence="3 9">5.3.1.1</ecNumber>
    </recommendedName>
    <alternativeName>
        <fullName evidence="9">Triose-phosphate isomerase</fullName>
    </alternativeName>
</protein>
<comment type="subunit">
    <text evidence="9 10">Homodimer.</text>
</comment>
<dbReference type="NCBIfam" id="TIGR00419">
    <property type="entry name" value="tim"/>
    <property type="match status" value="1"/>
</dbReference>
<proteinExistence type="inferred from homology"/>
<comment type="catalytic activity">
    <reaction evidence="9 10">
        <text>D-glyceraldehyde 3-phosphate = dihydroxyacetone phosphate</text>
        <dbReference type="Rhea" id="RHEA:18585"/>
        <dbReference type="ChEBI" id="CHEBI:57642"/>
        <dbReference type="ChEBI" id="CHEBI:59776"/>
        <dbReference type="EC" id="5.3.1.1"/>
    </reaction>
</comment>
<feature type="binding site" evidence="9">
    <location>
        <position position="267"/>
    </location>
    <ligand>
        <name>substrate</name>
    </ligand>
</feature>
<comment type="function">
    <text evidence="9">Involved in the gluconeogenesis. Catalyzes stereospecifically the conversion of dihydroxyacetone phosphate (DHAP) to D-glyceraldehyde-3-phosphate (G3P).</text>
</comment>
<evidence type="ECO:0000256" key="9">
    <source>
        <dbReference type="HAMAP-Rule" id="MF_00147"/>
    </source>
</evidence>
<dbReference type="PANTHER" id="PTHR21139">
    <property type="entry name" value="TRIOSEPHOSPHATE ISOMERASE"/>
    <property type="match status" value="1"/>
</dbReference>
<evidence type="ECO:0000256" key="3">
    <source>
        <dbReference type="ARBA" id="ARBA00011940"/>
    </source>
</evidence>
<dbReference type="InterPro" id="IPR013785">
    <property type="entry name" value="Aldolase_TIM"/>
</dbReference>
<evidence type="ECO:0000256" key="5">
    <source>
        <dbReference type="ARBA" id="ARBA00022432"/>
    </source>
</evidence>
<dbReference type="InterPro" id="IPR020861">
    <property type="entry name" value="Triosephosphate_isomerase_AS"/>
</dbReference>
<dbReference type="GO" id="GO:0006096">
    <property type="term" value="P:glycolytic process"/>
    <property type="evidence" value="ECO:0007669"/>
    <property type="project" value="UniProtKB-UniRule"/>
</dbReference>
<dbReference type="SUPFAM" id="SSF51351">
    <property type="entry name" value="Triosephosphate isomerase (TIM)"/>
    <property type="match status" value="1"/>
</dbReference>
<dbReference type="PANTHER" id="PTHR21139:SF42">
    <property type="entry name" value="TRIOSEPHOSPHATE ISOMERASE"/>
    <property type="match status" value="1"/>
</dbReference>
<evidence type="ECO:0000256" key="6">
    <source>
        <dbReference type="ARBA" id="ARBA00022490"/>
    </source>
</evidence>
<dbReference type="UniPathway" id="UPA00109">
    <property type="reaction ID" value="UER00189"/>
</dbReference>
<keyword evidence="6 9" id="KW-0963">Cytoplasm</keyword>
<dbReference type="Pfam" id="PF00121">
    <property type="entry name" value="TIM"/>
    <property type="match status" value="1"/>
</dbReference>
<dbReference type="CDD" id="cd00311">
    <property type="entry name" value="TIM"/>
    <property type="match status" value="1"/>
</dbReference>
<keyword evidence="5 9" id="KW-0312">Gluconeogenesis</keyword>
<comment type="subcellular location">
    <subcellularLocation>
        <location evidence="9 10">Cytoplasm</location>
    </subcellularLocation>
</comment>
<keyword evidence="7 9" id="KW-0324">Glycolysis</keyword>
<comment type="pathway">
    <text evidence="9 10">Carbohydrate biosynthesis; gluconeogenesis.</text>
</comment>
<dbReference type="EMBL" id="PEBV01000005">
    <property type="protein sequence ID" value="PTQ54260.1"/>
    <property type="molecule type" value="Genomic_DNA"/>
</dbReference>
<dbReference type="InterPro" id="IPR000652">
    <property type="entry name" value="Triosephosphate_isomerase"/>
</dbReference>
<feature type="region of interest" description="Disordered" evidence="11">
    <location>
        <begin position="308"/>
        <end position="334"/>
    </location>
</feature>
<evidence type="ECO:0000256" key="1">
    <source>
        <dbReference type="ARBA" id="ARBA00004680"/>
    </source>
</evidence>
<gene>
    <name evidence="9" type="primary">tpiA</name>
    <name evidence="12" type="ORF">HSCHL_0539</name>
</gene>
<evidence type="ECO:0000313" key="13">
    <source>
        <dbReference type="Proteomes" id="UP000244180"/>
    </source>
</evidence>
<evidence type="ECO:0000256" key="2">
    <source>
        <dbReference type="ARBA" id="ARBA00007422"/>
    </source>
</evidence>
<dbReference type="GO" id="GO:0019563">
    <property type="term" value="P:glycerol catabolic process"/>
    <property type="evidence" value="ECO:0007669"/>
    <property type="project" value="TreeGrafter"/>
</dbReference>
<dbReference type="Proteomes" id="UP000244180">
    <property type="component" value="Unassembled WGS sequence"/>
</dbReference>
<dbReference type="UniPathway" id="UPA00138"/>
<dbReference type="InterPro" id="IPR035990">
    <property type="entry name" value="TIM_sf"/>
</dbReference>
<reference evidence="12 13" key="1">
    <citation type="submission" date="2017-08" db="EMBL/GenBank/DDBJ databases">
        <title>Burning lignite coal seam in the remote Altai Mountains harbors a hydrogen-driven thermophilic microbial community.</title>
        <authorList>
            <person name="Kadnikov V.V."/>
            <person name="Mardanov A.V."/>
            <person name="Ivasenko D."/>
            <person name="Beletsky A.V."/>
            <person name="Karnachuk O.V."/>
            <person name="Ravin N.V."/>
        </authorList>
    </citation>
    <scope>NUCLEOTIDE SEQUENCE [LARGE SCALE GENOMIC DNA]</scope>
    <source>
        <strain evidence="12">AL33</strain>
    </source>
</reference>
<comment type="pathway">
    <text evidence="1 9 10">Carbohydrate degradation; glycolysis; D-glyceraldehyde 3-phosphate from glycerone phosphate: step 1/1.</text>
</comment>
<dbReference type="Gene3D" id="3.20.20.70">
    <property type="entry name" value="Aldolase class I"/>
    <property type="match status" value="1"/>
</dbReference>